<dbReference type="InterPro" id="IPR011050">
    <property type="entry name" value="Pectin_lyase_fold/virulence"/>
</dbReference>
<keyword evidence="4" id="KW-1185">Reference proteome</keyword>
<dbReference type="InterPro" id="IPR012334">
    <property type="entry name" value="Pectin_lyas_fold"/>
</dbReference>
<dbReference type="AlphaFoldDB" id="A0A2A2SJ34"/>
<organism evidence="3 4">
    <name type="scientific">Sphingomonas lenta</name>
    <dbReference type="NCBI Taxonomy" id="1141887"/>
    <lineage>
        <taxon>Bacteria</taxon>
        <taxon>Pseudomonadati</taxon>
        <taxon>Pseudomonadota</taxon>
        <taxon>Alphaproteobacteria</taxon>
        <taxon>Sphingomonadales</taxon>
        <taxon>Sphingomonadaceae</taxon>
        <taxon>Sphingomonas</taxon>
    </lineage>
</organism>
<evidence type="ECO:0000313" key="3">
    <source>
        <dbReference type="EMBL" id="PAX09228.1"/>
    </source>
</evidence>
<name>A0A2A2SJ34_9SPHN</name>
<evidence type="ECO:0000259" key="2">
    <source>
        <dbReference type="Pfam" id="PF13229"/>
    </source>
</evidence>
<accession>A0A2A2SJ34</accession>
<keyword evidence="1" id="KW-0732">Signal</keyword>
<dbReference type="EMBL" id="NSLI01000001">
    <property type="protein sequence ID" value="PAX09228.1"/>
    <property type="molecule type" value="Genomic_DNA"/>
</dbReference>
<feature type="chain" id="PRO_5012539369" description="Right handed beta helix domain-containing protein" evidence="1">
    <location>
        <begin position="24"/>
        <end position="493"/>
    </location>
</feature>
<proteinExistence type="predicted"/>
<evidence type="ECO:0000313" key="4">
    <source>
        <dbReference type="Proteomes" id="UP000218151"/>
    </source>
</evidence>
<comment type="caution">
    <text evidence="3">The sequence shown here is derived from an EMBL/GenBank/DDBJ whole genome shotgun (WGS) entry which is preliminary data.</text>
</comment>
<dbReference type="OrthoDB" id="7551467at2"/>
<dbReference type="InterPro" id="IPR006626">
    <property type="entry name" value="PbH1"/>
</dbReference>
<dbReference type="SUPFAM" id="SSF51126">
    <property type="entry name" value="Pectin lyase-like"/>
    <property type="match status" value="1"/>
</dbReference>
<gene>
    <name evidence="3" type="ORF">CKY28_00190</name>
</gene>
<dbReference type="InterPro" id="IPR039448">
    <property type="entry name" value="Beta_helix"/>
</dbReference>
<feature type="signal peptide" evidence="1">
    <location>
        <begin position="1"/>
        <end position="23"/>
    </location>
</feature>
<dbReference type="SMART" id="SM00710">
    <property type="entry name" value="PbH1"/>
    <property type="match status" value="8"/>
</dbReference>
<evidence type="ECO:0000256" key="1">
    <source>
        <dbReference type="SAM" id="SignalP"/>
    </source>
</evidence>
<sequence length="493" mass="53787">MKRRLLLAAAVAAPAAWSLRGLARGAADDADGRASLPDFRRDGDVDDSEAFRRAAATGRPVHLPAGRGRGPGGRYLIASTPQDRLPSGVQVLGDGIDRTIVARSYRRSAPFVFFFDSDSADPARNGRNMIFRDFTIEDEVEKRGYAEFDYLIMLNGVSGARFERVGFRGFRGDGLHLGSGTVLGHERHNLDVSVVDCVFDGINANNRNGISVIDCDRLLVQGCRFLNCSRYGDGTVNKGDPFNPRTGVMAPGPIDFEPNDDGFAVIRAVTIRDNLFRGGGGYAVTLNLRANDRVRNAQSGFVITGNTIEDRDGAFTTAGYGGDQAIRADQGYGVTFSRNTIRRCRTPFILNGMRGVTMAENRFTDCASHSEIGNTAWNAEVTLTGNRFERVGLRPAGYALWVRECDRLRLERNEFVDCGLADRRFGVGLAFVGGRITRLAMLDNLFSSPNGRMTQTAVAFQDARIDARTATVGPQRVTFAAPPVRETLRLAPV</sequence>
<dbReference type="Pfam" id="PF13229">
    <property type="entry name" value="Beta_helix"/>
    <property type="match status" value="1"/>
</dbReference>
<dbReference type="RefSeq" id="WP_095996334.1">
    <property type="nucleotide sequence ID" value="NZ_NSLI01000001.1"/>
</dbReference>
<reference evidence="4" key="1">
    <citation type="submission" date="2017-09" db="EMBL/GenBank/DDBJ databases">
        <authorList>
            <person name="Feng G."/>
            <person name="Zhu H."/>
        </authorList>
    </citation>
    <scope>NUCLEOTIDE SEQUENCE [LARGE SCALE GENOMIC DNA]</scope>
    <source>
        <strain evidence="4">1PNM-20</strain>
    </source>
</reference>
<feature type="domain" description="Right handed beta helix" evidence="2">
    <location>
        <begin position="269"/>
        <end position="434"/>
    </location>
</feature>
<dbReference type="Proteomes" id="UP000218151">
    <property type="component" value="Unassembled WGS sequence"/>
</dbReference>
<dbReference type="Gene3D" id="2.160.20.10">
    <property type="entry name" value="Single-stranded right-handed beta-helix, Pectin lyase-like"/>
    <property type="match status" value="2"/>
</dbReference>
<protein>
    <recommendedName>
        <fullName evidence="2">Right handed beta helix domain-containing protein</fullName>
    </recommendedName>
</protein>